<dbReference type="EMBL" id="MNUJ01000030">
    <property type="protein sequence ID" value="OIN89667.1"/>
    <property type="molecule type" value="Genomic_DNA"/>
</dbReference>
<feature type="transmembrane region" description="Helical" evidence="1">
    <location>
        <begin position="12"/>
        <end position="33"/>
    </location>
</feature>
<proteinExistence type="predicted"/>
<dbReference type="Proteomes" id="UP000182753">
    <property type="component" value="Unassembled WGS sequence"/>
</dbReference>
<feature type="transmembrane region" description="Helical" evidence="1">
    <location>
        <begin position="39"/>
        <end position="60"/>
    </location>
</feature>
<accession>A0A1J4RQK4</accession>
<dbReference type="AlphaFoldDB" id="A0A1J4RQK4"/>
<protein>
    <recommendedName>
        <fullName evidence="4">Glycosyltransferase 2-like domain-containing protein</fullName>
    </recommendedName>
</protein>
<evidence type="ECO:0000313" key="3">
    <source>
        <dbReference type="Proteomes" id="UP000182753"/>
    </source>
</evidence>
<keyword evidence="1" id="KW-0472">Membrane</keyword>
<evidence type="ECO:0000256" key="1">
    <source>
        <dbReference type="SAM" id="Phobius"/>
    </source>
</evidence>
<name>A0A1J4RQK4_9BACT</name>
<reference evidence="2 3" key="1">
    <citation type="journal article" date="2016" name="Environ. Microbiol.">
        <title>Genomic resolution of a cold subsurface aquifer community provides metabolic insights for novel microbes adapted to high CO concentrations.</title>
        <authorList>
            <person name="Probst A.J."/>
            <person name="Castelle C.J."/>
            <person name="Singh A."/>
            <person name="Brown C.T."/>
            <person name="Anantharaman K."/>
            <person name="Sharon I."/>
            <person name="Hug L.A."/>
            <person name="Burstein D."/>
            <person name="Emerson J.B."/>
            <person name="Thomas B.C."/>
            <person name="Banfield J.F."/>
        </authorList>
    </citation>
    <scope>NUCLEOTIDE SEQUENCE [LARGE SCALE GENOMIC DNA]</scope>
    <source>
        <strain evidence="2">CG1_02_42_45</strain>
    </source>
</reference>
<dbReference type="SUPFAM" id="SSF53448">
    <property type="entry name" value="Nucleotide-diphospho-sugar transferases"/>
    <property type="match status" value="1"/>
</dbReference>
<dbReference type="PANTHER" id="PTHR36851:SF1">
    <property type="entry name" value="GLYCO_TRANS_2-LIKE DOMAIN-CONTAINING PROTEIN"/>
    <property type="match status" value="1"/>
</dbReference>
<gene>
    <name evidence="2" type="ORF">AUJ40_01480</name>
</gene>
<evidence type="ECO:0000313" key="2">
    <source>
        <dbReference type="EMBL" id="OIN89667.1"/>
    </source>
</evidence>
<feature type="transmembrane region" description="Helical" evidence="1">
    <location>
        <begin position="415"/>
        <end position="439"/>
    </location>
</feature>
<dbReference type="InterPro" id="IPR029044">
    <property type="entry name" value="Nucleotide-diphossugar_trans"/>
</dbReference>
<keyword evidence="1" id="KW-0812">Transmembrane</keyword>
<dbReference type="Gene3D" id="3.90.550.10">
    <property type="entry name" value="Spore Coat Polysaccharide Biosynthesis Protein SpsA, Chain A"/>
    <property type="match status" value="1"/>
</dbReference>
<keyword evidence="1" id="KW-1133">Transmembrane helix</keyword>
<dbReference type="PANTHER" id="PTHR36851">
    <property type="entry name" value="UNNAMED PRODUCT"/>
    <property type="match status" value="1"/>
</dbReference>
<organism evidence="2 3">
    <name type="scientific">Candidatus Berkelbacteria bacterium CG1_02_42_45</name>
    <dbReference type="NCBI Taxonomy" id="1805036"/>
    <lineage>
        <taxon>Bacteria</taxon>
        <taxon>Candidatus Berkelbacteria</taxon>
    </lineage>
</organism>
<feature type="transmembrane region" description="Helical" evidence="1">
    <location>
        <begin position="369"/>
        <end position="395"/>
    </location>
</feature>
<evidence type="ECO:0008006" key="4">
    <source>
        <dbReference type="Google" id="ProtNLM"/>
    </source>
</evidence>
<feature type="transmembrane region" description="Helical" evidence="1">
    <location>
        <begin position="451"/>
        <end position="472"/>
    </location>
</feature>
<comment type="caution">
    <text evidence="2">The sequence shown here is derived from an EMBL/GenBank/DDBJ whole genome shotgun (WGS) entry which is preliminary data.</text>
</comment>
<sequence length="501" mass="58782">MDKSHGIIRFFEILPGAFAWATMLLLLIFSIFYPKALAVFMIFYIVFWLCRVFFMSYRIVLGYILHRREMAADWVKLLEKLPPENQWRRIYHLVIVPTYKEDIEIIRGSIKSVFDSDYPKDRIIYVLGFEERDKERAEKYALILQKENRGKFLDFIITMHPDNLPDEIKGKGPNITYAAKEVLPIIDKMKLPRENVLVTNMDTDNIMDRKYLACLTYKYLTTPDPMHKSFQPLPMYFNNIWDVPMPMRLIAMGSSFWQMIVASRPSRLRNFSAHTQSLEALSVTDFWSKTTIVEDGHQFWRSYFVFHGNHQVVPIFVPIYQDAILGATIFATIKEQYLQKKRWSWGVSDIPYVFYHAIRDKQIHWFDRLANALILFEAHFSWSTGSLILALFSWIPLVISPGFRDTVVAFNFRHIYTYIVTVAYIGMIVTLVISTLLILPRRKSRATFLRIAFDWILTPFVLPITNIIFSSLPAFDSQTRLMLGIKPKVFRVTIKVRKSAA</sequence>